<organism evidence="1 2">
    <name type="scientific">Phnomibacter ginsenosidimutans</name>
    <dbReference type="NCBI Taxonomy" id="2676868"/>
    <lineage>
        <taxon>Bacteria</taxon>
        <taxon>Pseudomonadati</taxon>
        <taxon>Bacteroidota</taxon>
        <taxon>Chitinophagia</taxon>
        <taxon>Chitinophagales</taxon>
        <taxon>Chitinophagaceae</taxon>
        <taxon>Phnomibacter</taxon>
    </lineage>
</organism>
<dbReference type="KEGG" id="fls:GLV81_10950"/>
<gene>
    <name evidence="1" type="ORF">GLV81_10950</name>
</gene>
<dbReference type="EMBL" id="CP046566">
    <property type="protein sequence ID" value="QGW28549.1"/>
    <property type="molecule type" value="Genomic_DNA"/>
</dbReference>
<evidence type="ECO:0000313" key="1">
    <source>
        <dbReference type="EMBL" id="QGW28549.1"/>
    </source>
</evidence>
<keyword evidence="2" id="KW-1185">Reference proteome</keyword>
<sequence length="75" mass="8564">MPTLSIIDGIKIDVYSRDHPPPHFHALYAGHEELIVINNLTTYAGKLPVAQRRKVIAWASTRQAWLMQVFNQLNP</sequence>
<accession>A0A6I6GTY8</accession>
<reference evidence="1 2" key="1">
    <citation type="submission" date="2019-11" db="EMBL/GenBank/DDBJ databases">
        <authorList>
            <person name="Im W.T."/>
        </authorList>
    </citation>
    <scope>NUCLEOTIDE SEQUENCE [LARGE SCALE GENOMIC DNA]</scope>
    <source>
        <strain evidence="1 2">SB-02</strain>
    </source>
</reference>
<protein>
    <submittedName>
        <fullName evidence="1">DUF4160 domain-containing protein</fullName>
    </submittedName>
</protein>
<proteinExistence type="predicted"/>
<evidence type="ECO:0000313" key="2">
    <source>
        <dbReference type="Proteomes" id="UP000426027"/>
    </source>
</evidence>
<name>A0A6I6GTY8_9BACT</name>
<dbReference type="Pfam" id="PF13711">
    <property type="entry name" value="DUF4160"/>
    <property type="match status" value="1"/>
</dbReference>
<dbReference type="InterPro" id="IPR025427">
    <property type="entry name" value="DUF4160"/>
</dbReference>
<dbReference type="RefSeq" id="WP_157478902.1">
    <property type="nucleotide sequence ID" value="NZ_CP046566.1"/>
</dbReference>
<dbReference type="AlphaFoldDB" id="A0A6I6GTY8"/>
<dbReference type="Proteomes" id="UP000426027">
    <property type="component" value="Chromosome"/>
</dbReference>